<gene>
    <name evidence="2" type="ORF">P0O24_09115</name>
</gene>
<dbReference type="EMBL" id="JARFPL010000028">
    <property type="protein sequence ID" value="MDF0593743.1"/>
    <property type="molecule type" value="Genomic_DNA"/>
</dbReference>
<feature type="region of interest" description="Disordered" evidence="1">
    <location>
        <begin position="204"/>
        <end position="225"/>
    </location>
</feature>
<evidence type="ECO:0000256" key="1">
    <source>
        <dbReference type="SAM" id="MobiDB-lite"/>
    </source>
</evidence>
<proteinExistence type="predicted"/>
<evidence type="ECO:0000313" key="2">
    <source>
        <dbReference type="EMBL" id="MDF0593743.1"/>
    </source>
</evidence>
<reference evidence="2 3" key="1">
    <citation type="submission" date="2023-03" db="EMBL/GenBank/DDBJ databases">
        <title>Whole genome sequencing of Methanotrichaceae archaeon M04Ac.</title>
        <authorList>
            <person name="Khomyakova M.A."/>
            <person name="Merkel A.Y."/>
            <person name="Slobodkin A.I."/>
        </authorList>
    </citation>
    <scope>NUCLEOTIDE SEQUENCE [LARGE SCALE GENOMIC DNA]</scope>
    <source>
        <strain evidence="2 3">M04Ac</strain>
    </source>
</reference>
<comment type="caution">
    <text evidence="2">The sequence shown here is derived from an EMBL/GenBank/DDBJ whole genome shotgun (WGS) entry which is preliminary data.</text>
</comment>
<accession>A0ABT5XGJ1</accession>
<protein>
    <submittedName>
        <fullName evidence="2">Uncharacterized protein</fullName>
    </submittedName>
</protein>
<name>A0ABT5XGJ1_9EURY</name>
<evidence type="ECO:0000313" key="3">
    <source>
        <dbReference type="Proteomes" id="UP001215956"/>
    </source>
</evidence>
<sequence>MVEIMTRLRWILIMALAALLSLSTSMAQDEENGIVDDVVEGFTFDQGDELWRSEGGANLSWMERGGNPGGFLLGEDADENETWYYVSPESWSGNWTSYIGYILIFDIRLIDDDNSINLDFSDILKIYSLNDTFVAWPGSTAPWPSEPKIGEWTRYEIPLEADSFGINESEFLETMENVDRILIRGEYSDGRDLEGLDNVIVAPPQKGIADRPGETSDIQPDPPIELAVKPEPFYRRSTNVTSGVSNHGGSGDGSSSSRVEGERILLYCDDTGFSSHWASGTVWDEFVYDKEDHLCKAALKCHVKGGIATVGVPDIGGLFSMDLFKSSAELKVYMILEDKTEDFVVDKVLIYSTAFKDKAYLDEYIDEWRTGEIEAELMKDHLYQLKLEAVASSSTIGLASLIVDFCGLYSEGYVKWSYGEVKWI</sequence>
<keyword evidence="3" id="KW-1185">Reference proteome</keyword>
<dbReference type="Proteomes" id="UP001215956">
    <property type="component" value="Unassembled WGS sequence"/>
</dbReference>
<organism evidence="2 3">
    <name type="scientific">Candidatus Methanocrinis alkalitolerans</name>
    <dbReference type="NCBI Taxonomy" id="3033395"/>
    <lineage>
        <taxon>Archaea</taxon>
        <taxon>Methanobacteriati</taxon>
        <taxon>Methanobacteriota</taxon>
        <taxon>Stenosarchaea group</taxon>
        <taxon>Methanomicrobia</taxon>
        <taxon>Methanotrichales</taxon>
        <taxon>Methanotrichaceae</taxon>
        <taxon>Methanocrinis</taxon>
    </lineage>
</organism>
<feature type="region of interest" description="Disordered" evidence="1">
    <location>
        <begin position="238"/>
        <end position="257"/>
    </location>
</feature>
<dbReference type="RefSeq" id="WP_316969444.1">
    <property type="nucleotide sequence ID" value="NZ_JARFPL010000028.1"/>
</dbReference>